<accession>A0A9D1GHN9</accession>
<gene>
    <name evidence="2" type="ORF">IAB60_02765</name>
</gene>
<proteinExistence type="predicted"/>
<dbReference type="SUPFAM" id="SSF55729">
    <property type="entry name" value="Acyl-CoA N-acyltransferases (Nat)"/>
    <property type="match status" value="1"/>
</dbReference>
<dbReference type="EMBL" id="DVKS01000047">
    <property type="protein sequence ID" value="HIT41016.1"/>
    <property type="molecule type" value="Genomic_DNA"/>
</dbReference>
<evidence type="ECO:0000313" key="2">
    <source>
        <dbReference type="EMBL" id="HIT41016.1"/>
    </source>
</evidence>
<dbReference type="Gene3D" id="3.40.630.30">
    <property type="match status" value="1"/>
</dbReference>
<protein>
    <submittedName>
        <fullName evidence="2">GNAT family N-acetyltransferase</fullName>
    </submittedName>
</protein>
<reference evidence="2" key="2">
    <citation type="journal article" date="2021" name="PeerJ">
        <title>Extensive microbial diversity within the chicken gut microbiome revealed by metagenomics and culture.</title>
        <authorList>
            <person name="Gilroy R."/>
            <person name="Ravi A."/>
            <person name="Getino M."/>
            <person name="Pursley I."/>
            <person name="Horton D.L."/>
            <person name="Alikhan N.F."/>
            <person name="Baker D."/>
            <person name="Gharbi K."/>
            <person name="Hall N."/>
            <person name="Watson M."/>
            <person name="Adriaenssens E.M."/>
            <person name="Foster-Nyarko E."/>
            <person name="Jarju S."/>
            <person name="Secka A."/>
            <person name="Antonio M."/>
            <person name="Oren A."/>
            <person name="Chaudhuri R.R."/>
            <person name="La Ragione R."/>
            <person name="Hildebrand F."/>
            <person name="Pallen M.J."/>
        </authorList>
    </citation>
    <scope>NUCLEOTIDE SEQUENCE</scope>
    <source>
        <strain evidence="2">CHK123-3438</strain>
    </source>
</reference>
<dbReference type="AlphaFoldDB" id="A0A9D1GHN9"/>
<dbReference type="Pfam" id="PF13508">
    <property type="entry name" value="Acetyltransf_7"/>
    <property type="match status" value="1"/>
</dbReference>
<evidence type="ECO:0000313" key="3">
    <source>
        <dbReference type="Proteomes" id="UP000886860"/>
    </source>
</evidence>
<comment type="caution">
    <text evidence="2">The sequence shown here is derived from an EMBL/GenBank/DDBJ whole genome shotgun (WGS) entry which is preliminary data.</text>
</comment>
<dbReference type="InterPro" id="IPR016181">
    <property type="entry name" value="Acyl_CoA_acyltransferase"/>
</dbReference>
<name>A0A9D1GHN9_9FIRM</name>
<sequence>MNGEELIGDAINDKRYSYYRNTGDIFVCGVHPDYHLCGVGKALYHAAENYFILKGCKYVIVKTLSDTVDFEPYAQTRKFYKSIGFESLITLTEMWDAENPCLIMFKSLV</sequence>
<feature type="domain" description="N-acetyltransferase" evidence="1">
    <location>
        <begin position="1"/>
        <end position="109"/>
    </location>
</feature>
<dbReference type="InterPro" id="IPR000182">
    <property type="entry name" value="GNAT_dom"/>
</dbReference>
<evidence type="ECO:0000259" key="1">
    <source>
        <dbReference type="PROSITE" id="PS51186"/>
    </source>
</evidence>
<dbReference type="CDD" id="cd04301">
    <property type="entry name" value="NAT_SF"/>
    <property type="match status" value="1"/>
</dbReference>
<reference evidence="2" key="1">
    <citation type="submission" date="2020-10" db="EMBL/GenBank/DDBJ databases">
        <authorList>
            <person name="Gilroy R."/>
        </authorList>
    </citation>
    <scope>NUCLEOTIDE SEQUENCE</scope>
    <source>
        <strain evidence="2">CHK123-3438</strain>
    </source>
</reference>
<dbReference type="PROSITE" id="PS51186">
    <property type="entry name" value="GNAT"/>
    <property type="match status" value="1"/>
</dbReference>
<dbReference type="GO" id="GO:0016747">
    <property type="term" value="F:acyltransferase activity, transferring groups other than amino-acyl groups"/>
    <property type="evidence" value="ECO:0007669"/>
    <property type="project" value="InterPro"/>
</dbReference>
<organism evidence="2 3">
    <name type="scientific">Candidatus Caccovicinus merdipullorum</name>
    <dbReference type="NCBI Taxonomy" id="2840724"/>
    <lineage>
        <taxon>Bacteria</taxon>
        <taxon>Bacillati</taxon>
        <taxon>Bacillota</taxon>
        <taxon>Clostridia</taxon>
        <taxon>Eubacteriales</taxon>
        <taxon>Candidatus Caccovicinus</taxon>
    </lineage>
</organism>
<dbReference type="Proteomes" id="UP000886860">
    <property type="component" value="Unassembled WGS sequence"/>
</dbReference>